<evidence type="ECO:0000256" key="4">
    <source>
        <dbReference type="ARBA" id="ARBA00022917"/>
    </source>
</evidence>
<dbReference type="GO" id="GO:0072344">
    <property type="term" value="P:rescue of stalled ribosome"/>
    <property type="evidence" value="ECO:0007669"/>
    <property type="project" value="UniProtKB-UniRule"/>
</dbReference>
<dbReference type="GO" id="GO:0043023">
    <property type="term" value="F:ribosomal large subunit binding"/>
    <property type="evidence" value="ECO:0007669"/>
    <property type="project" value="UniProtKB-UniRule"/>
</dbReference>
<keyword evidence="4 5" id="KW-0648">Protein biosynthesis</keyword>
<evidence type="ECO:0000256" key="5">
    <source>
        <dbReference type="HAMAP-Rule" id="MF_00844"/>
    </source>
</evidence>
<dbReference type="HAMAP" id="MF_00844_B">
    <property type="entry name" value="RqcH_B"/>
    <property type="match status" value="1"/>
</dbReference>
<comment type="function">
    <text evidence="5">Key component of the ribosome quality control system (RQC), a ribosome-associated complex that mediates the extraction of incompletely synthesized nascent chains from stalled ribosomes and their subsequent degradation. RqcH recruits Ala-charged tRNA, and with RqcP directs the elongation of stalled nascent chains on 50S ribosomal subunits, leading to non-templated C-terminal alanine extensions (Ala tail). The Ala tail promotes nascent chain degradation. May add between 1 and at least 8 Ala residues. Binds to stalled 50S ribosomal subunits.</text>
</comment>
<keyword evidence="1 5" id="KW-0820">tRNA-binding</keyword>
<protein>
    <recommendedName>
        <fullName evidence="5">Rqc2 homolog RqcH</fullName>
        <shortName evidence="5">RqcH</shortName>
    </recommendedName>
</protein>
<reference evidence="7 8" key="1">
    <citation type="submission" date="2018-03" db="EMBL/GenBank/DDBJ databases">
        <title>Genome sequence of Clostridium luticellarii DSM 29923.</title>
        <authorList>
            <person name="Poehlein A."/>
            <person name="Daniel R."/>
        </authorList>
    </citation>
    <scope>NUCLEOTIDE SEQUENCE [LARGE SCALE GENOMIC DNA]</scope>
    <source>
        <strain evidence="7 8">DSM 29923</strain>
    </source>
</reference>
<dbReference type="OrthoDB" id="9766163at2"/>
<dbReference type="FunFam" id="2.30.310.10:FF:000004">
    <property type="entry name" value="Fibronectin-binding protein A"/>
    <property type="match status" value="1"/>
</dbReference>
<dbReference type="GO" id="GO:0019843">
    <property type="term" value="F:rRNA binding"/>
    <property type="evidence" value="ECO:0007669"/>
    <property type="project" value="UniProtKB-UniRule"/>
</dbReference>
<sequence length="582" mass="67669">MALDGIFIYSILEELKCKLLGGRVEKINQPEKDEVLINIKNNRQNFKLLISSSSTYPKIHITDKNKSNPLQPPIFCMVLRKYLNSSKLIDLRQLDTDRVVFLDFESSDELGFNSVYTLVVEIMGRHSNITLIRQRDNLIMDSIKHITPEINTVRSLFPGIKYIFPPTSNKLNPFCFSKNEFKTFIQNRMKYIDKKFFSTVFTGVSSSFSKELFQRLEDLNLLSSLTIFDETSITILYSFTSKTFDELKKCEFYFVSYKKNAVVKDFYCEKLTYLNNYTETHYPSPSKLVEEFYYEKDKADRLNSRSSDLQKLINVNLERCNKKIKILNQDIENAENKDIYRIYGELLTSNIYNIKKGCSHIKVQNYYSSNEYIDIKIDENKTPSENIQRYFKKYNKLKKTEKAAKEQLKMAEEELEYLNSVMTNIKNSDNYDDIEAIKRELMSTGYIKLKKSSAKNRTKNSRPMKFLSSDGIEIYVGKNNLQNDYLTLKFADKRDLWLHTKKIPGSHVIIKNFGSVSDKTLEEAAMLAAYYSKAKGSPKVAVDYTAVKNIHKPNGAKPGMVIYYTNKTLYVDSSFPAIKQIE</sequence>
<dbReference type="InterPro" id="IPR043682">
    <property type="entry name" value="RqcH_bacterial"/>
</dbReference>
<accession>A0A2T0BRQ6</accession>
<dbReference type="Pfam" id="PF05833">
    <property type="entry name" value="NFACT_N"/>
    <property type="match status" value="1"/>
</dbReference>
<dbReference type="PANTHER" id="PTHR15239">
    <property type="entry name" value="NUCLEAR EXPORT MEDIATOR FACTOR NEMF"/>
    <property type="match status" value="1"/>
</dbReference>
<keyword evidence="5" id="KW-0175">Coiled coil</keyword>
<evidence type="ECO:0000313" key="8">
    <source>
        <dbReference type="Proteomes" id="UP000237798"/>
    </source>
</evidence>
<dbReference type="Proteomes" id="UP000237798">
    <property type="component" value="Unassembled WGS sequence"/>
</dbReference>
<evidence type="ECO:0000256" key="3">
    <source>
        <dbReference type="ARBA" id="ARBA00022884"/>
    </source>
</evidence>
<evidence type="ECO:0000259" key="6">
    <source>
        <dbReference type="Pfam" id="PF05670"/>
    </source>
</evidence>
<dbReference type="InterPro" id="IPR008532">
    <property type="entry name" value="NFACT_RNA-bd"/>
</dbReference>
<keyword evidence="2 5" id="KW-0699">rRNA-binding</keyword>
<dbReference type="PANTHER" id="PTHR15239:SF6">
    <property type="entry name" value="RIBOSOME QUALITY CONTROL COMPLEX SUBUNIT NEMF"/>
    <property type="match status" value="1"/>
</dbReference>
<feature type="coiled-coil region" evidence="5">
    <location>
        <begin position="387"/>
        <end position="428"/>
    </location>
</feature>
<evidence type="ECO:0000313" key="7">
    <source>
        <dbReference type="EMBL" id="PRR86567.1"/>
    </source>
</evidence>
<dbReference type="GO" id="GO:0000049">
    <property type="term" value="F:tRNA binding"/>
    <property type="evidence" value="ECO:0007669"/>
    <property type="project" value="UniProtKB-UniRule"/>
</dbReference>
<keyword evidence="3 5" id="KW-0694">RNA-binding</keyword>
<organism evidence="7 8">
    <name type="scientific">Clostridium luticellarii</name>
    <dbReference type="NCBI Taxonomy" id="1691940"/>
    <lineage>
        <taxon>Bacteria</taxon>
        <taxon>Bacillati</taxon>
        <taxon>Bacillota</taxon>
        <taxon>Clostridia</taxon>
        <taxon>Eubacteriales</taxon>
        <taxon>Clostridiaceae</taxon>
        <taxon>Clostridium</taxon>
    </lineage>
</organism>
<dbReference type="AlphaFoldDB" id="A0A2T0BRQ6"/>
<dbReference type="Pfam" id="PF05670">
    <property type="entry name" value="NFACT-R_1"/>
    <property type="match status" value="1"/>
</dbReference>
<name>A0A2T0BRQ6_9CLOT</name>
<comment type="subunit">
    <text evidence="5">Associates with stalled 50S ribosomal subunits. Binds to RqcP.</text>
</comment>
<proteinExistence type="inferred from homology"/>
<dbReference type="RefSeq" id="WP_106007871.1">
    <property type="nucleotide sequence ID" value="NZ_PVXP01000003.1"/>
</dbReference>
<dbReference type="InterPro" id="IPR051608">
    <property type="entry name" value="RQC_Subunit_NEMF"/>
</dbReference>
<comment type="caution">
    <text evidence="7">The sequence shown here is derived from an EMBL/GenBank/DDBJ whole genome shotgun (WGS) entry which is preliminary data.</text>
</comment>
<feature type="domain" description="NFACT RNA-binding" evidence="6">
    <location>
        <begin position="465"/>
        <end position="559"/>
    </location>
</feature>
<evidence type="ECO:0000256" key="2">
    <source>
        <dbReference type="ARBA" id="ARBA00022730"/>
    </source>
</evidence>
<keyword evidence="8" id="KW-1185">Reference proteome</keyword>
<comment type="similarity">
    <text evidence="5">Belongs to the NEMF family.</text>
</comment>
<dbReference type="Gene3D" id="2.30.310.10">
    <property type="entry name" value="ibrinogen binding protein from staphylococcus aureus domain"/>
    <property type="match status" value="1"/>
</dbReference>
<dbReference type="GO" id="GO:1990112">
    <property type="term" value="C:RQC complex"/>
    <property type="evidence" value="ECO:0007669"/>
    <property type="project" value="TreeGrafter"/>
</dbReference>
<gene>
    <name evidence="5" type="primary">rqcH</name>
    <name evidence="7" type="ORF">CLLU_03680</name>
</gene>
<evidence type="ECO:0000256" key="1">
    <source>
        <dbReference type="ARBA" id="ARBA00022555"/>
    </source>
</evidence>
<dbReference type="EMBL" id="PVXP01000003">
    <property type="protein sequence ID" value="PRR86567.1"/>
    <property type="molecule type" value="Genomic_DNA"/>
</dbReference>